<accession>A0A6L9SIG1</accession>
<gene>
    <name evidence="9" type="ORF">G1H10_27140</name>
</gene>
<keyword evidence="2" id="KW-0229">DNA integration</keyword>
<dbReference type="Gene3D" id="1.10.443.10">
    <property type="entry name" value="Intergrase catalytic core"/>
    <property type="match status" value="1"/>
</dbReference>
<dbReference type="PANTHER" id="PTHR30629:SF2">
    <property type="entry name" value="PROPHAGE INTEGRASE INTS-RELATED"/>
    <property type="match status" value="1"/>
</dbReference>
<evidence type="ECO:0000256" key="3">
    <source>
        <dbReference type="ARBA" id="ARBA00023125"/>
    </source>
</evidence>
<keyword evidence="10" id="KW-1185">Reference proteome</keyword>
<dbReference type="AlphaFoldDB" id="A0A6L9SIG1"/>
<feature type="domain" description="Tyr recombinase" evidence="7">
    <location>
        <begin position="160"/>
        <end position="362"/>
    </location>
</feature>
<evidence type="ECO:0000256" key="4">
    <source>
        <dbReference type="ARBA" id="ARBA00023172"/>
    </source>
</evidence>
<dbReference type="InterPro" id="IPR010998">
    <property type="entry name" value="Integrase_recombinase_N"/>
</dbReference>
<dbReference type="PANTHER" id="PTHR30629">
    <property type="entry name" value="PROPHAGE INTEGRASE"/>
    <property type="match status" value="1"/>
</dbReference>
<evidence type="ECO:0000256" key="2">
    <source>
        <dbReference type="ARBA" id="ARBA00022908"/>
    </source>
</evidence>
<feature type="region of interest" description="Disordered" evidence="6">
    <location>
        <begin position="1"/>
        <end position="25"/>
    </location>
</feature>
<dbReference type="GO" id="GO:0006310">
    <property type="term" value="P:DNA recombination"/>
    <property type="evidence" value="ECO:0007669"/>
    <property type="project" value="UniProtKB-KW"/>
</dbReference>
<evidence type="ECO:0000313" key="10">
    <source>
        <dbReference type="Proteomes" id="UP000475214"/>
    </source>
</evidence>
<evidence type="ECO:0000259" key="8">
    <source>
        <dbReference type="PROSITE" id="PS51900"/>
    </source>
</evidence>
<dbReference type="GO" id="GO:0003677">
    <property type="term" value="F:DNA binding"/>
    <property type="evidence" value="ECO:0007669"/>
    <property type="project" value="UniProtKB-UniRule"/>
</dbReference>
<dbReference type="SUPFAM" id="SSF56349">
    <property type="entry name" value="DNA breaking-rejoining enzymes"/>
    <property type="match status" value="1"/>
</dbReference>
<keyword evidence="3 5" id="KW-0238">DNA-binding</keyword>
<comment type="similarity">
    <text evidence="1">Belongs to the 'phage' integrase family.</text>
</comment>
<dbReference type="EMBL" id="JAAGOA010000026">
    <property type="protein sequence ID" value="NEE03850.1"/>
    <property type="molecule type" value="Genomic_DNA"/>
</dbReference>
<feature type="compositionally biased region" description="Basic residues" evidence="6">
    <location>
        <begin position="1"/>
        <end position="14"/>
    </location>
</feature>
<feature type="domain" description="Core-binding (CB)" evidence="8">
    <location>
        <begin position="58"/>
        <end position="139"/>
    </location>
</feature>
<dbReference type="Pfam" id="PF00589">
    <property type="entry name" value="Phage_integrase"/>
    <property type="match status" value="1"/>
</dbReference>
<dbReference type="InterPro" id="IPR013762">
    <property type="entry name" value="Integrase-like_cat_sf"/>
</dbReference>
<keyword evidence="4" id="KW-0233">DNA recombination</keyword>
<reference evidence="9 10" key="1">
    <citation type="submission" date="2020-02" db="EMBL/GenBank/DDBJ databases">
        <authorList>
            <person name="Li X.-J."/>
            <person name="Han X.-M."/>
        </authorList>
    </citation>
    <scope>NUCLEOTIDE SEQUENCE [LARGE SCALE GENOMIC DNA]</scope>
    <source>
        <strain evidence="9 10">CCTCC AB 2017055</strain>
    </source>
</reference>
<evidence type="ECO:0000256" key="1">
    <source>
        <dbReference type="ARBA" id="ARBA00008857"/>
    </source>
</evidence>
<dbReference type="Proteomes" id="UP000475214">
    <property type="component" value="Unassembled WGS sequence"/>
</dbReference>
<dbReference type="PROSITE" id="PS51900">
    <property type="entry name" value="CB"/>
    <property type="match status" value="1"/>
</dbReference>
<evidence type="ECO:0000313" key="9">
    <source>
        <dbReference type="EMBL" id="NEE03850.1"/>
    </source>
</evidence>
<dbReference type="InterPro" id="IPR044068">
    <property type="entry name" value="CB"/>
</dbReference>
<dbReference type="InterPro" id="IPR002104">
    <property type="entry name" value="Integrase_catalytic"/>
</dbReference>
<dbReference type="PROSITE" id="PS51898">
    <property type="entry name" value="TYR_RECOMBINASE"/>
    <property type="match status" value="1"/>
</dbReference>
<comment type="caution">
    <text evidence="9">The sequence shown here is derived from an EMBL/GenBank/DDBJ whole genome shotgun (WGS) entry which is preliminary data.</text>
</comment>
<dbReference type="InterPro" id="IPR004107">
    <property type="entry name" value="Integrase_SAM-like_N"/>
</dbReference>
<evidence type="ECO:0000256" key="5">
    <source>
        <dbReference type="PROSITE-ProRule" id="PRU01248"/>
    </source>
</evidence>
<dbReference type="GO" id="GO:0015074">
    <property type="term" value="P:DNA integration"/>
    <property type="evidence" value="ECO:0007669"/>
    <property type="project" value="UniProtKB-KW"/>
</dbReference>
<evidence type="ECO:0000256" key="6">
    <source>
        <dbReference type="SAM" id="MobiDB-lite"/>
    </source>
</evidence>
<dbReference type="CDD" id="cd01189">
    <property type="entry name" value="INT_ICEBs1_C_like"/>
    <property type="match status" value="1"/>
</dbReference>
<dbReference type="Pfam" id="PF26003">
    <property type="entry name" value="Integrase_N_phage"/>
    <property type="match status" value="1"/>
</dbReference>
<evidence type="ECO:0000259" key="7">
    <source>
        <dbReference type="PROSITE" id="PS51898"/>
    </source>
</evidence>
<dbReference type="Pfam" id="PF14659">
    <property type="entry name" value="Phage_int_SAM_3"/>
    <property type="match status" value="1"/>
</dbReference>
<dbReference type="InterPro" id="IPR050808">
    <property type="entry name" value="Phage_Integrase"/>
</dbReference>
<dbReference type="Gene3D" id="1.10.150.130">
    <property type="match status" value="1"/>
</dbReference>
<organism evidence="9 10">
    <name type="scientific">Phytoactinopolyspora halotolerans</name>
    <dbReference type="NCBI Taxonomy" id="1981512"/>
    <lineage>
        <taxon>Bacteria</taxon>
        <taxon>Bacillati</taxon>
        <taxon>Actinomycetota</taxon>
        <taxon>Actinomycetes</taxon>
        <taxon>Jiangellales</taxon>
        <taxon>Jiangellaceae</taxon>
        <taxon>Phytoactinopolyspora</taxon>
    </lineage>
</organism>
<sequence>MSSIKKRSNGKWRARYRDPAGKEHARHFDRKVDAQRWLDGVTTSLVTSTYVDPKLGGITVAEWAERWLTTKVNIAKSTVDRYQGIVATHISPIWGEAKIADVTHDGVQRWVSDLSAAGQSPASVVKIHRVFSQLLKYAVKSKRLTANPAEGVNLPRVTVPEKRYLSAVQVDALARAVVAIRPESGRAIEPRVQRGRATMVYVLAYCGLRWGELAALRVSRTDLSRRRLHVAENVVEIEGGKLDWKLPKGNERRWVPIPQFLVPLITEQLDGKDPGDLVFTSTEGAVLRVGGARRSWFDRAVVESSAPHGFHPHELRHTSASLAVSAGANVKALQRMLGHAKASMTLDVYADLFDDDLEALAEQLDAIARRSAETGGWTSC</sequence>
<dbReference type="InterPro" id="IPR011010">
    <property type="entry name" value="DNA_brk_join_enz"/>
</dbReference>
<protein>
    <submittedName>
        <fullName evidence="9">Site-specific integrase</fullName>
    </submittedName>
</protein>
<dbReference type="InterPro" id="IPR058717">
    <property type="entry name" value="Phage_L5_Integrase_N"/>
</dbReference>
<proteinExistence type="inferred from homology"/>
<dbReference type="RefSeq" id="WP_163743870.1">
    <property type="nucleotide sequence ID" value="NZ_JAAGOA010000026.1"/>
</dbReference>
<name>A0A6L9SIG1_9ACTN</name>